<name>A0A913XG37_EXADI</name>
<protein>
    <submittedName>
        <fullName evidence="1">Uncharacterized protein</fullName>
    </submittedName>
</protein>
<sequence length="152" mass="17010">MNLMLFPQVEILGLLIAILRKSVPNLQAATKIGLIERILWRLSNEPEIVAHKLVELLGILSSYSITVKELKNLLGALKGEKEKWPRHAIKLLKVLKLMLEKHGPDVYFNFTGQDGAAITLPPISKWPLQSGFAFSTWICLDTSHIADATKCK</sequence>
<dbReference type="GO" id="GO:0016020">
    <property type="term" value="C:membrane"/>
    <property type="evidence" value="ECO:0007669"/>
    <property type="project" value="TreeGrafter"/>
</dbReference>
<dbReference type="AlphaFoldDB" id="A0A913XG37"/>
<dbReference type="KEGG" id="epa:110242552"/>
<evidence type="ECO:0000313" key="1">
    <source>
        <dbReference type="EnsemblMetazoa" id="XP_020904218.1"/>
    </source>
</evidence>
<reference evidence="1" key="1">
    <citation type="submission" date="2022-11" db="UniProtKB">
        <authorList>
            <consortium name="EnsemblMetazoa"/>
        </authorList>
    </citation>
    <scope>IDENTIFICATION</scope>
</reference>
<keyword evidence="2" id="KW-1185">Reference proteome</keyword>
<dbReference type="GO" id="GO:0005829">
    <property type="term" value="C:cytosol"/>
    <property type="evidence" value="ECO:0007669"/>
    <property type="project" value="TreeGrafter"/>
</dbReference>
<evidence type="ECO:0000313" key="2">
    <source>
        <dbReference type="Proteomes" id="UP000887567"/>
    </source>
</evidence>
<dbReference type="Proteomes" id="UP000887567">
    <property type="component" value="Unplaced"/>
</dbReference>
<dbReference type="GO" id="GO:0008104">
    <property type="term" value="P:intracellular protein localization"/>
    <property type="evidence" value="ECO:0007669"/>
    <property type="project" value="TreeGrafter"/>
</dbReference>
<dbReference type="PANTHER" id="PTHR13743:SF162">
    <property type="entry name" value="NEUROBEACHIN"/>
    <property type="match status" value="1"/>
</dbReference>
<dbReference type="GeneID" id="110242552"/>
<dbReference type="GO" id="GO:0019901">
    <property type="term" value="F:protein kinase binding"/>
    <property type="evidence" value="ECO:0007669"/>
    <property type="project" value="TreeGrafter"/>
</dbReference>
<dbReference type="InterPro" id="IPR050865">
    <property type="entry name" value="BEACH_Domain"/>
</dbReference>
<dbReference type="OMA" id="YSAHFVE"/>
<dbReference type="EnsemblMetazoa" id="XM_021048559.2">
    <property type="protein sequence ID" value="XP_020904218.1"/>
    <property type="gene ID" value="LOC110242552"/>
</dbReference>
<accession>A0A913XG37</accession>
<organism evidence="1 2">
    <name type="scientific">Exaiptasia diaphana</name>
    <name type="common">Tropical sea anemone</name>
    <name type="synonym">Aiptasia pulchella</name>
    <dbReference type="NCBI Taxonomy" id="2652724"/>
    <lineage>
        <taxon>Eukaryota</taxon>
        <taxon>Metazoa</taxon>
        <taxon>Cnidaria</taxon>
        <taxon>Anthozoa</taxon>
        <taxon>Hexacorallia</taxon>
        <taxon>Actiniaria</taxon>
        <taxon>Aiptasiidae</taxon>
        <taxon>Exaiptasia</taxon>
    </lineage>
</organism>
<proteinExistence type="predicted"/>
<dbReference type="RefSeq" id="XP_020904218.1">
    <property type="nucleotide sequence ID" value="XM_021048559.2"/>
</dbReference>
<dbReference type="OrthoDB" id="26681at2759"/>
<dbReference type="PANTHER" id="PTHR13743">
    <property type="entry name" value="BEIGE/BEACH-RELATED"/>
    <property type="match status" value="1"/>
</dbReference>